<comment type="caution">
    <text evidence="1">The sequence shown here is derived from an EMBL/GenBank/DDBJ whole genome shotgun (WGS) entry which is preliminary data.</text>
</comment>
<gene>
    <name evidence="1" type="ORF">OVY01_17175</name>
</gene>
<reference evidence="1" key="1">
    <citation type="submission" date="2022-11" db="EMBL/GenBank/DDBJ databases">
        <title>Robbsia betulipollinis sp. nov., isolated from pollen of birch (Betula pendula).</title>
        <authorList>
            <person name="Shi H."/>
            <person name="Ambika Manirajan B."/>
            <person name="Ratering S."/>
            <person name="Geissler-Plaum R."/>
            <person name="Schnell S."/>
        </authorList>
    </citation>
    <scope>NUCLEOTIDE SEQUENCE</scope>
    <source>
        <strain evidence="1">Bb-Pol-6</strain>
    </source>
</reference>
<dbReference type="Proteomes" id="UP001082899">
    <property type="component" value="Unassembled WGS sequence"/>
</dbReference>
<sequence>MSRIVFWIVLLGAGYWFWQRARTAVLRAAAEQSAAAGGTARGAPQLVEPMVSCAYCGAHSPRSDTVALHRRHFCNDEHARRYVGGERADRQT</sequence>
<accession>A0ABT3ZQS6</accession>
<evidence type="ECO:0000313" key="1">
    <source>
        <dbReference type="EMBL" id="MCY0388909.1"/>
    </source>
</evidence>
<keyword evidence="2" id="KW-1185">Reference proteome</keyword>
<evidence type="ECO:0000313" key="2">
    <source>
        <dbReference type="Proteomes" id="UP001082899"/>
    </source>
</evidence>
<dbReference type="EMBL" id="JAPMXC010000006">
    <property type="protein sequence ID" value="MCY0388909.1"/>
    <property type="molecule type" value="Genomic_DNA"/>
</dbReference>
<dbReference type="RefSeq" id="WP_267848783.1">
    <property type="nucleotide sequence ID" value="NZ_JAPMXC010000006.1"/>
</dbReference>
<name>A0ABT3ZQS6_9BURK</name>
<dbReference type="InterPro" id="IPR049708">
    <property type="entry name" value="PP0621-like"/>
</dbReference>
<dbReference type="NCBIfam" id="NF041023">
    <property type="entry name" value="PP0621_fam"/>
    <property type="match status" value="1"/>
</dbReference>
<protein>
    <submittedName>
        <fullName evidence="1">PP0621 family protein</fullName>
    </submittedName>
</protein>
<proteinExistence type="predicted"/>
<organism evidence="1 2">
    <name type="scientific">Robbsia betulipollinis</name>
    <dbReference type="NCBI Taxonomy" id="2981849"/>
    <lineage>
        <taxon>Bacteria</taxon>
        <taxon>Pseudomonadati</taxon>
        <taxon>Pseudomonadota</taxon>
        <taxon>Betaproteobacteria</taxon>
        <taxon>Burkholderiales</taxon>
        <taxon>Burkholderiaceae</taxon>
        <taxon>Robbsia</taxon>
    </lineage>
</organism>